<dbReference type="InterPro" id="IPR011054">
    <property type="entry name" value="Rudment_hybrid_motif"/>
</dbReference>
<dbReference type="Gene3D" id="3.30.470.20">
    <property type="entry name" value="ATP-grasp fold, B domain"/>
    <property type="match status" value="1"/>
</dbReference>
<evidence type="ECO:0000313" key="9">
    <source>
        <dbReference type="Proteomes" id="UP000199118"/>
    </source>
</evidence>
<dbReference type="GO" id="GO:0004638">
    <property type="term" value="F:phosphoribosylaminoimidazole carboxylase activity"/>
    <property type="evidence" value="ECO:0007669"/>
    <property type="project" value="InterPro"/>
</dbReference>
<dbReference type="STRING" id="356660.SAMN05444336_102543"/>
<feature type="binding site" evidence="5">
    <location>
        <begin position="158"/>
        <end position="164"/>
    </location>
    <ligand>
        <name>ATP</name>
        <dbReference type="ChEBI" id="CHEBI:30616"/>
    </ligand>
</feature>
<keyword evidence="3 5" id="KW-0658">Purine biosynthesis</keyword>
<dbReference type="GO" id="GO:0005829">
    <property type="term" value="C:cytosol"/>
    <property type="evidence" value="ECO:0007669"/>
    <property type="project" value="TreeGrafter"/>
</dbReference>
<dbReference type="PROSITE" id="PS50975">
    <property type="entry name" value="ATP_GRASP"/>
    <property type="match status" value="1"/>
</dbReference>
<dbReference type="GO" id="GO:0006189">
    <property type="term" value="P:'de novo' IMP biosynthetic process"/>
    <property type="evidence" value="ECO:0007669"/>
    <property type="project" value="UniProtKB-UniRule"/>
</dbReference>
<dbReference type="EC" id="6.3.4.18" evidence="5 6"/>
<dbReference type="PANTHER" id="PTHR11609:SF5">
    <property type="entry name" value="PHOSPHORIBOSYLAMINOIMIDAZOLE CARBOXYLASE"/>
    <property type="match status" value="1"/>
</dbReference>
<dbReference type="NCBIfam" id="TIGR01161">
    <property type="entry name" value="purK"/>
    <property type="match status" value="1"/>
</dbReference>
<dbReference type="Pfam" id="PF22660">
    <property type="entry name" value="RS_preATP-grasp-like"/>
    <property type="match status" value="1"/>
</dbReference>
<comment type="similarity">
    <text evidence="5 6">Belongs to the PurK/PurT family.</text>
</comment>
<dbReference type="InterPro" id="IPR040686">
    <property type="entry name" value="PurK_C"/>
</dbReference>
<dbReference type="SUPFAM" id="SSF56059">
    <property type="entry name" value="Glutathione synthetase ATP-binding domain-like"/>
    <property type="match status" value="1"/>
</dbReference>
<organism evidence="8 9">
    <name type="scientific">Albimonas donghaensis</name>
    <dbReference type="NCBI Taxonomy" id="356660"/>
    <lineage>
        <taxon>Bacteria</taxon>
        <taxon>Pseudomonadati</taxon>
        <taxon>Pseudomonadota</taxon>
        <taxon>Alphaproteobacteria</taxon>
        <taxon>Rhodobacterales</taxon>
        <taxon>Paracoccaceae</taxon>
        <taxon>Albimonas</taxon>
    </lineage>
</organism>
<comment type="subunit">
    <text evidence="5 6">Homodimer.</text>
</comment>
<dbReference type="RefSeq" id="WP_092680767.1">
    <property type="nucleotide sequence ID" value="NZ_FNMZ01000002.1"/>
</dbReference>
<dbReference type="Pfam" id="PF17769">
    <property type="entry name" value="PurK_C"/>
    <property type="match status" value="1"/>
</dbReference>
<protein>
    <recommendedName>
        <fullName evidence="5 6">N5-carboxyaminoimidazole ribonucleotide synthase</fullName>
        <shortName evidence="5 6">N5-CAIR synthase</shortName>
        <ecNumber evidence="5 6">6.3.4.18</ecNumber>
    </recommendedName>
    <alternativeName>
        <fullName evidence="5 6">5-(carboxyamino)imidazole ribonucleotide synthetase</fullName>
    </alternativeName>
</protein>
<dbReference type="NCBIfam" id="NF004679">
    <property type="entry name" value="PRK06019.1-5"/>
    <property type="match status" value="1"/>
</dbReference>
<feature type="binding site" evidence="5">
    <location>
        <position position="196"/>
    </location>
    <ligand>
        <name>ATP</name>
        <dbReference type="ChEBI" id="CHEBI:30616"/>
    </ligand>
</feature>
<reference evidence="8 9" key="1">
    <citation type="submission" date="2016-10" db="EMBL/GenBank/DDBJ databases">
        <authorList>
            <person name="de Groot N.N."/>
        </authorList>
    </citation>
    <scope>NUCLEOTIDE SEQUENCE [LARGE SCALE GENOMIC DNA]</scope>
    <source>
        <strain evidence="8 9">DSM 17890</strain>
    </source>
</reference>
<evidence type="ECO:0000256" key="3">
    <source>
        <dbReference type="ARBA" id="ARBA00022755"/>
    </source>
</evidence>
<dbReference type="EMBL" id="FNMZ01000002">
    <property type="protein sequence ID" value="SDW85720.1"/>
    <property type="molecule type" value="Genomic_DNA"/>
</dbReference>
<dbReference type="InterPro" id="IPR016185">
    <property type="entry name" value="PreATP-grasp_dom_sf"/>
</dbReference>
<dbReference type="FunFam" id="3.30.1490.20:FF:000015">
    <property type="entry name" value="N5-carboxyaminoimidazole ribonucleotide synthase"/>
    <property type="match status" value="1"/>
</dbReference>
<dbReference type="PANTHER" id="PTHR11609">
    <property type="entry name" value="PURINE BIOSYNTHESIS PROTEIN 6/7, PUR6/7"/>
    <property type="match status" value="1"/>
</dbReference>
<dbReference type="SUPFAM" id="SSF52440">
    <property type="entry name" value="PreATP-grasp domain"/>
    <property type="match status" value="1"/>
</dbReference>
<dbReference type="GO" id="GO:0034028">
    <property type="term" value="F:5-(carboxyamino)imidazole ribonucleotide synthase activity"/>
    <property type="evidence" value="ECO:0007669"/>
    <property type="project" value="UniProtKB-UniRule"/>
</dbReference>
<dbReference type="HAMAP" id="MF_01928">
    <property type="entry name" value="PurK"/>
    <property type="match status" value="1"/>
</dbReference>
<proteinExistence type="inferred from homology"/>
<dbReference type="GO" id="GO:0005524">
    <property type="term" value="F:ATP binding"/>
    <property type="evidence" value="ECO:0007669"/>
    <property type="project" value="UniProtKB-UniRule"/>
</dbReference>
<feature type="domain" description="ATP-grasp" evidence="7">
    <location>
        <begin position="117"/>
        <end position="302"/>
    </location>
</feature>
<feature type="binding site" evidence="5">
    <location>
        <begin position="188"/>
        <end position="191"/>
    </location>
    <ligand>
        <name>ATP</name>
        <dbReference type="ChEBI" id="CHEBI:30616"/>
    </ligand>
</feature>
<feature type="binding site" evidence="5">
    <location>
        <position position="113"/>
    </location>
    <ligand>
        <name>ATP</name>
        <dbReference type="ChEBI" id="CHEBI:30616"/>
    </ligand>
</feature>
<evidence type="ECO:0000313" key="8">
    <source>
        <dbReference type="EMBL" id="SDW85720.1"/>
    </source>
</evidence>
<accession>A0A1H2WYM5</accession>
<sequence>MTSDAPAPSPIGPGGTVGILGGGQLARMLAMAAARLGLRTVILAPEAEPCAGDVAHHVIRADYGDPAGQAALAAAADVITYEFENVPVEAARALEALAPVRPGPLALDMAQDRLTEKDFLSGLGLTTAPYRAVASAAELEEAMADHGAPGILKTRRLGYDGKGQARLAGPGDAGAAFAELAGAPAILEGFVTFRREISVIAARGLSGEVVAYDPVENAHKAGILRKTTAPAPISMTRRLDAVTAAGKILRALDYVGVIGVEFFETDAGLVVNEIAPRVHNTGHWTLDACPVDQFEQHVRAVCGWPLGDGSRHSDAVMDNLIGAEAEDWSGLAADPTARLHLYGKGEARPGRKMGHVTRLTPRG</sequence>
<evidence type="ECO:0000256" key="1">
    <source>
        <dbReference type="ARBA" id="ARBA00022598"/>
    </source>
</evidence>
<dbReference type="InterPro" id="IPR005875">
    <property type="entry name" value="PurK"/>
</dbReference>
<comment type="catalytic activity">
    <reaction evidence="5 6">
        <text>5-amino-1-(5-phospho-beta-D-ribosyl)imidazole + hydrogencarbonate + ATP = 5-carboxyamino-1-(5-phospho-D-ribosyl)imidazole + ADP + phosphate + 2 H(+)</text>
        <dbReference type="Rhea" id="RHEA:19317"/>
        <dbReference type="ChEBI" id="CHEBI:15378"/>
        <dbReference type="ChEBI" id="CHEBI:17544"/>
        <dbReference type="ChEBI" id="CHEBI:30616"/>
        <dbReference type="ChEBI" id="CHEBI:43474"/>
        <dbReference type="ChEBI" id="CHEBI:58730"/>
        <dbReference type="ChEBI" id="CHEBI:137981"/>
        <dbReference type="ChEBI" id="CHEBI:456216"/>
        <dbReference type="EC" id="6.3.4.18"/>
    </reaction>
</comment>
<comment type="pathway">
    <text evidence="5 6">Purine metabolism; IMP biosynthesis via de novo pathway; 5-amino-1-(5-phospho-D-ribosyl)imidazole-4-carboxylate from 5-amino-1-(5-phospho-D-ribosyl)imidazole (N5-CAIR route): step 1/2.</text>
</comment>
<dbReference type="NCBIfam" id="NF004676">
    <property type="entry name" value="PRK06019.1-2"/>
    <property type="match status" value="1"/>
</dbReference>
<keyword evidence="2 5" id="KW-0547">Nucleotide-binding</keyword>
<comment type="function">
    <text evidence="5">Catalyzes the ATP-dependent conversion of 5-aminoimidazole ribonucleotide (AIR) and HCO(3)(-) to N5-carboxyaminoimidazole ribonucleotide (N5-CAIR).</text>
</comment>
<dbReference type="Gene3D" id="3.30.1490.20">
    <property type="entry name" value="ATP-grasp fold, A domain"/>
    <property type="match status" value="1"/>
</dbReference>
<dbReference type="Gene3D" id="3.40.50.20">
    <property type="match status" value="1"/>
</dbReference>
<evidence type="ECO:0000256" key="6">
    <source>
        <dbReference type="RuleBase" id="RU361200"/>
    </source>
</evidence>
<keyword evidence="1 5" id="KW-0436">Ligase</keyword>
<keyword evidence="4 5" id="KW-0067">ATP-binding</keyword>
<evidence type="ECO:0000256" key="5">
    <source>
        <dbReference type="HAMAP-Rule" id="MF_01928"/>
    </source>
</evidence>
<feature type="binding site" evidence="5">
    <location>
        <position position="219"/>
    </location>
    <ligand>
        <name>ATP</name>
        <dbReference type="ChEBI" id="CHEBI:30616"/>
    </ligand>
</feature>
<keyword evidence="9" id="KW-1185">Reference proteome</keyword>
<dbReference type="InterPro" id="IPR054350">
    <property type="entry name" value="PurT/PurK_preATP-grasp"/>
</dbReference>
<dbReference type="Pfam" id="PF02222">
    <property type="entry name" value="ATP-grasp"/>
    <property type="match status" value="1"/>
</dbReference>
<dbReference type="GO" id="GO:0046872">
    <property type="term" value="F:metal ion binding"/>
    <property type="evidence" value="ECO:0007669"/>
    <property type="project" value="InterPro"/>
</dbReference>
<dbReference type="Proteomes" id="UP000199118">
    <property type="component" value="Unassembled WGS sequence"/>
</dbReference>
<evidence type="ECO:0000256" key="4">
    <source>
        <dbReference type="ARBA" id="ARBA00022840"/>
    </source>
</evidence>
<dbReference type="InterPro" id="IPR011761">
    <property type="entry name" value="ATP-grasp"/>
</dbReference>
<dbReference type="AlphaFoldDB" id="A0A1H2WYM5"/>
<feature type="binding site" evidence="5">
    <location>
        <position position="153"/>
    </location>
    <ligand>
        <name>ATP</name>
        <dbReference type="ChEBI" id="CHEBI:30616"/>
    </ligand>
</feature>
<dbReference type="OrthoDB" id="9804625at2"/>
<dbReference type="InterPro" id="IPR013815">
    <property type="entry name" value="ATP_grasp_subdomain_1"/>
</dbReference>
<gene>
    <name evidence="5 6" type="primary">purK</name>
    <name evidence="8" type="ORF">SAMN05444336_102543</name>
</gene>
<dbReference type="InterPro" id="IPR003135">
    <property type="entry name" value="ATP-grasp_carboxylate-amine"/>
</dbReference>
<feature type="binding site" evidence="5">
    <location>
        <begin position="272"/>
        <end position="273"/>
    </location>
    <ligand>
        <name>ATP</name>
        <dbReference type="ChEBI" id="CHEBI:30616"/>
    </ligand>
</feature>
<comment type="function">
    <text evidence="6">Catalyzes the ATP-dependent conversion of 5-aminoimidazole ribonucleotide (AIR) and HCO(3)- to N5-carboxyaminoimidazole ribonucleotide (N5-CAIR).</text>
</comment>
<name>A0A1H2WYM5_9RHOB</name>
<evidence type="ECO:0000256" key="2">
    <source>
        <dbReference type="ARBA" id="ARBA00022741"/>
    </source>
</evidence>
<dbReference type="UniPathway" id="UPA00074">
    <property type="reaction ID" value="UER00942"/>
</dbReference>
<evidence type="ECO:0000259" key="7">
    <source>
        <dbReference type="PROSITE" id="PS50975"/>
    </source>
</evidence>
<dbReference type="SUPFAM" id="SSF51246">
    <property type="entry name" value="Rudiment single hybrid motif"/>
    <property type="match status" value="1"/>
</dbReference>